<proteinExistence type="predicted"/>
<evidence type="ECO:0008006" key="3">
    <source>
        <dbReference type="Google" id="ProtNLM"/>
    </source>
</evidence>
<dbReference type="GO" id="GO:0044183">
    <property type="term" value="F:protein folding chaperone"/>
    <property type="evidence" value="ECO:0007669"/>
    <property type="project" value="InterPro"/>
</dbReference>
<evidence type="ECO:0000313" key="2">
    <source>
        <dbReference type="EMBL" id="SVD39205.1"/>
    </source>
</evidence>
<dbReference type="Gene3D" id="2.30.33.40">
    <property type="entry name" value="GroES chaperonin"/>
    <property type="match status" value="1"/>
</dbReference>
<organism evidence="2">
    <name type="scientific">marine metagenome</name>
    <dbReference type="NCBI Taxonomy" id="408172"/>
    <lineage>
        <taxon>unclassified sequences</taxon>
        <taxon>metagenomes</taxon>
        <taxon>ecological metagenomes</taxon>
    </lineage>
</organism>
<dbReference type="SMART" id="SM00883">
    <property type="entry name" value="Cpn10"/>
    <property type="match status" value="1"/>
</dbReference>
<dbReference type="InterPro" id="IPR020818">
    <property type="entry name" value="Chaperonin_GroES"/>
</dbReference>
<evidence type="ECO:0000256" key="1">
    <source>
        <dbReference type="ARBA" id="ARBA00023186"/>
    </source>
</evidence>
<dbReference type="EMBL" id="UINC01147718">
    <property type="protein sequence ID" value="SVD39205.1"/>
    <property type="molecule type" value="Genomic_DNA"/>
</dbReference>
<dbReference type="Pfam" id="PF00166">
    <property type="entry name" value="Cpn10"/>
    <property type="match status" value="1"/>
</dbReference>
<protein>
    <recommendedName>
        <fullName evidence="3">10 kDa chaperonin</fullName>
    </recommendedName>
</protein>
<name>A0A382UZL1_9ZZZZ</name>
<dbReference type="InterPro" id="IPR011032">
    <property type="entry name" value="GroES-like_sf"/>
</dbReference>
<reference evidence="2" key="1">
    <citation type="submission" date="2018-05" db="EMBL/GenBank/DDBJ databases">
        <authorList>
            <person name="Lanie J.A."/>
            <person name="Ng W.-L."/>
            <person name="Kazmierczak K.M."/>
            <person name="Andrzejewski T.M."/>
            <person name="Davidsen T.M."/>
            <person name="Wayne K.J."/>
            <person name="Tettelin H."/>
            <person name="Glass J.I."/>
            <person name="Rusch D."/>
            <person name="Podicherti R."/>
            <person name="Tsui H.-C.T."/>
            <person name="Winkler M.E."/>
        </authorList>
    </citation>
    <scope>NUCLEOTIDE SEQUENCE</scope>
</reference>
<dbReference type="InterPro" id="IPR037124">
    <property type="entry name" value="Chaperonin_GroES_sf"/>
</dbReference>
<dbReference type="GO" id="GO:0005524">
    <property type="term" value="F:ATP binding"/>
    <property type="evidence" value="ECO:0007669"/>
    <property type="project" value="InterPro"/>
</dbReference>
<dbReference type="AlphaFoldDB" id="A0A382UZL1"/>
<dbReference type="CDD" id="cd00320">
    <property type="entry name" value="cpn10"/>
    <property type="match status" value="1"/>
</dbReference>
<sequence>MKLKPFGTLILIKVTPDETDAKTQSGIIMPDTVKHDTPLIAEVMSVGFDNGKGIQAGDTILLPRDASFMPLDNILPNDDGGSEYRLILPNVIIGILTD</sequence>
<dbReference type="SUPFAM" id="SSF50129">
    <property type="entry name" value="GroES-like"/>
    <property type="match status" value="1"/>
</dbReference>
<accession>A0A382UZL1</accession>
<gene>
    <name evidence="2" type="ORF">METZ01_LOCUS392059</name>
</gene>
<keyword evidence="1" id="KW-0143">Chaperone</keyword>